<sequence>MAEKTSTEAGKSPGELFLEAVATRLDHEYKFSRQRLDHLRAPIKITISMGKIKENKVWRLKEDDWRFCIFHSYEDRRAQETFLGRVRLFFRDNFCCWVVPSENSCWGRSTASCRASTLSIPSTSGVTFPFTSRGNFPSTSNWRGNFSSTSNWRGNFSSTSNGRGNFPSTSNGRGDVPSTSTWRETAEEFVPNNTLEKVASSDGEVHSGCGYGAFWTCFKYCFLCCFTPTSCCVNALAHSQESINSIALPAMCKTPSTSGRAIIKVVETSLEKDKEEKDDDGEEENIIWFDCLTGLEGVSDTHDGGIIEKNMEGMKNGRIVETGVKGTDLDAKKLPKFPDGDKMEETKEKKGKQKKAGKMKRIRRFLKRLCCCCGSNEE</sequence>
<dbReference type="KEGG" id="cvn:111114106"/>
<feature type="compositionally biased region" description="Basic and acidic residues" evidence="1">
    <location>
        <begin position="330"/>
        <end position="348"/>
    </location>
</feature>
<dbReference type="AlphaFoldDB" id="A0A8B8BZ39"/>
<gene>
    <name evidence="3" type="primary">LOC111114106</name>
</gene>
<feature type="region of interest" description="Disordered" evidence="1">
    <location>
        <begin position="330"/>
        <end position="357"/>
    </location>
</feature>
<dbReference type="Proteomes" id="UP000694844">
    <property type="component" value="Chromosome 9"/>
</dbReference>
<accession>A0A8B8BZ39</accession>
<keyword evidence="2" id="KW-1185">Reference proteome</keyword>
<dbReference type="RefSeq" id="XP_022308101.1">
    <property type="nucleotide sequence ID" value="XM_022452393.1"/>
</dbReference>
<evidence type="ECO:0000313" key="3">
    <source>
        <dbReference type="RefSeq" id="XP_022308101.1"/>
    </source>
</evidence>
<evidence type="ECO:0000313" key="2">
    <source>
        <dbReference type="Proteomes" id="UP000694844"/>
    </source>
</evidence>
<dbReference type="OrthoDB" id="6218032at2759"/>
<dbReference type="GeneID" id="111114106"/>
<reference evidence="3" key="1">
    <citation type="submission" date="2025-08" db="UniProtKB">
        <authorList>
            <consortium name="RefSeq"/>
        </authorList>
    </citation>
    <scope>IDENTIFICATION</scope>
    <source>
        <tissue evidence="3">Whole sample</tissue>
    </source>
</reference>
<name>A0A8B8BZ39_CRAVI</name>
<protein>
    <submittedName>
        <fullName evidence="3">Uncharacterized protein LOC111114106</fullName>
    </submittedName>
</protein>
<evidence type="ECO:0000256" key="1">
    <source>
        <dbReference type="SAM" id="MobiDB-lite"/>
    </source>
</evidence>
<proteinExistence type="predicted"/>
<organism evidence="2 3">
    <name type="scientific">Crassostrea virginica</name>
    <name type="common">Eastern oyster</name>
    <dbReference type="NCBI Taxonomy" id="6565"/>
    <lineage>
        <taxon>Eukaryota</taxon>
        <taxon>Metazoa</taxon>
        <taxon>Spiralia</taxon>
        <taxon>Lophotrochozoa</taxon>
        <taxon>Mollusca</taxon>
        <taxon>Bivalvia</taxon>
        <taxon>Autobranchia</taxon>
        <taxon>Pteriomorphia</taxon>
        <taxon>Ostreida</taxon>
        <taxon>Ostreoidea</taxon>
        <taxon>Ostreidae</taxon>
        <taxon>Crassostrea</taxon>
    </lineage>
</organism>